<feature type="transmembrane region" description="Helical" evidence="9">
    <location>
        <begin position="295"/>
        <end position="314"/>
    </location>
</feature>
<dbReference type="EMBL" id="QTKX01000001">
    <property type="protein sequence ID" value="MBS8263878.1"/>
    <property type="molecule type" value="Genomic_DNA"/>
</dbReference>
<dbReference type="GO" id="GO:0005886">
    <property type="term" value="C:plasma membrane"/>
    <property type="evidence" value="ECO:0007669"/>
    <property type="project" value="UniProtKB-SubCell"/>
</dbReference>
<comment type="function">
    <text evidence="9">Converts cobyric acid to cobinamide by the addition of aminopropanol on the F carboxylic group.</text>
</comment>
<evidence type="ECO:0000256" key="1">
    <source>
        <dbReference type="ARBA" id="ARBA00004651"/>
    </source>
</evidence>
<dbReference type="Proteomes" id="UP000761411">
    <property type="component" value="Unassembled WGS sequence"/>
</dbReference>
<organism evidence="10 11">
    <name type="scientific">Mesobacillus boroniphilus</name>
    <dbReference type="NCBI Taxonomy" id="308892"/>
    <lineage>
        <taxon>Bacteria</taxon>
        <taxon>Bacillati</taxon>
        <taxon>Bacillota</taxon>
        <taxon>Bacilli</taxon>
        <taxon>Bacillales</taxon>
        <taxon>Bacillaceae</taxon>
        <taxon>Mesobacillus</taxon>
    </lineage>
</organism>
<comment type="caution">
    <text evidence="9">Lacks conserved residue(s) required for the propagation of feature annotation.</text>
</comment>
<evidence type="ECO:0000256" key="9">
    <source>
        <dbReference type="HAMAP-Rule" id="MF_00024"/>
    </source>
</evidence>
<sequence>MILNHLIAVTLAVILDWFVGDPPDWPHPVKWMGTLIFKLDRRLNRGSGRKAKGVAMAAAVLLIVGSIALLVTSLFYTLHPLAGILMEAVLISTAIAQKSLKEAGLSVYYPLLENDLEEARHKLSWIVGRDTERLKEPEIVRAAVETVAENTSDGITAPIFWAVIGGAPFALLYRAINTCDSMVGYKSEKYFDFGWASAILDDLVNWVPSRITSFCMITANRPLFTTRMAALKMVRRDAKEHPSPNSGWGEAAVAAILGVQLGGINYYKGVISERATMGEPLVTLEKNHIVAANKIVTSTVPLFLAVLWLGGILYEMAVSWCQSTLFI</sequence>
<evidence type="ECO:0000256" key="7">
    <source>
        <dbReference type="ARBA" id="ARBA00022989"/>
    </source>
</evidence>
<proteinExistence type="inferred from homology"/>
<dbReference type="GO" id="GO:0009236">
    <property type="term" value="P:cobalamin biosynthetic process"/>
    <property type="evidence" value="ECO:0007669"/>
    <property type="project" value="UniProtKB-UniRule"/>
</dbReference>
<dbReference type="Pfam" id="PF03186">
    <property type="entry name" value="CobD_Cbib"/>
    <property type="match status" value="1"/>
</dbReference>
<evidence type="ECO:0000313" key="11">
    <source>
        <dbReference type="Proteomes" id="UP000761411"/>
    </source>
</evidence>
<name>A0A944CIX8_9BACI</name>
<keyword evidence="11" id="KW-1185">Reference proteome</keyword>
<dbReference type="GO" id="GO:0048472">
    <property type="term" value="F:threonine-phosphate decarboxylase activity"/>
    <property type="evidence" value="ECO:0007669"/>
    <property type="project" value="InterPro"/>
</dbReference>
<evidence type="ECO:0000256" key="3">
    <source>
        <dbReference type="ARBA" id="ARBA00006263"/>
    </source>
</evidence>
<dbReference type="PANTHER" id="PTHR34308">
    <property type="entry name" value="COBALAMIN BIOSYNTHESIS PROTEIN CBIB"/>
    <property type="match status" value="1"/>
</dbReference>
<comment type="similarity">
    <text evidence="3 9">Belongs to the CobD/CbiB family.</text>
</comment>
<keyword evidence="4 9" id="KW-1003">Cell membrane</keyword>
<comment type="caution">
    <text evidence="10">The sequence shown here is derived from an EMBL/GenBank/DDBJ whole genome shotgun (WGS) entry which is preliminary data.</text>
</comment>
<dbReference type="NCBIfam" id="TIGR00380">
    <property type="entry name" value="cobal_cbiB"/>
    <property type="match status" value="1"/>
</dbReference>
<dbReference type="GO" id="GO:0015420">
    <property type="term" value="F:ABC-type vitamin B12 transporter activity"/>
    <property type="evidence" value="ECO:0007669"/>
    <property type="project" value="UniProtKB-UniRule"/>
</dbReference>
<evidence type="ECO:0000256" key="2">
    <source>
        <dbReference type="ARBA" id="ARBA00004953"/>
    </source>
</evidence>
<keyword evidence="7 9" id="KW-1133">Transmembrane helix</keyword>
<feature type="transmembrane region" description="Helical" evidence="9">
    <location>
        <begin position="159"/>
        <end position="176"/>
    </location>
</feature>
<evidence type="ECO:0000256" key="4">
    <source>
        <dbReference type="ARBA" id="ARBA00022475"/>
    </source>
</evidence>
<keyword evidence="8 9" id="KW-0472">Membrane</keyword>
<evidence type="ECO:0000256" key="8">
    <source>
        <dbReference type="ARBA" id="ARBA00023136"/>
    </source>
</evidence>
<keyword evidence="5 9" id="KW-0169">Cobalamin biosynthesis</keyword>
<gene>
    <name evidence="9 10" type="primary">cobD</name>
    <name evidence="10" type="ORF">DYI25_05430</name>
</gene>
<reference evidence="10 11" key="1">
    <citation type="journal article" date="2021" name="Microorganisms">
        <title>Bacterial Dimethylsulfoniopropionate Biosynthesis in the East China Sea.</title>
        <authorList>
            <person name="Liu J."/>
            <person name="Zhang Y."/>
            <person name="Liu J."/>
            <person name="Zhong H."/>
            <person name="Williams B.T."/>
            <person name="Zheng Y."/>
            <person name="Curson A.R.J."/>
            <person name="Sun C."/>
            <person name="Sun H."/>
            <person name="Song D."/>
            <person name="Wagner Mackenzie B."/>
            <person name="Bermejo Martinez A."/>
            <person name="Todd J.D."/>
            <person name="Zhang X.H."/>
        </authorList>
    </citation>
    <scope>NUCLEOTIDE SEQUENCE [LARGE SCALE GENOMIC DNA]</scope>
    <source>
        <strain evidence="10 11">ESS08</strain>
    </source>
</reference>
<accession>A0A944CIX8</accession>
<dbReference type="InterPro" id="IPR004485">
    <property type="entry name" value="Cobalamin_biosynth_CobD/CbiB"/>
</dbReference>
<comment type="pathway">
    <text evidence="2 9">Cofactor biosynthesis; adenosylcobalamin biosynthesis.</text>
</comment>
<comment type="subcellular location">
    <subcellularLocation>
        <location evidence="1 9">Cell membrane</location>
        <topology evidence="1 9">Multi-pass membrane protein</topology>
    </subcellularLocation>
</comment>
<feature type="transmembrane region" description="Helical" evidence="9">
    <location>
        <begin position="54"/>
        <end position="76"/>
    </location>
</feature>
<keyword evidence="6 9" id="KW-0812">Transmembrane</keyword>
<evidence type="ECO:0000256" key="6">
    <source>
        <dbReference type="ARBA" id="ARBA00022692"/>
    </source>
</evidence>
<dbReference type="PANTHER" id="PTHR34308:SF1">
    <property type="entry name" value="COBALAMIN BIOSYNTHESIS PROTEIN CBIB"/>
    <property type="match status" value="1"/>
</dbReference>
<dbReference type="RefSeq" id="WP_213369434.1">
    <property type="nucleotide sequence ID" value="NZ_QTKX01000001.1"/>
</dbReference>
<evidence type="ECO:0000256" key="5">
    <source>
        <dbReference type="ARBA" id="ARBA00022573"/>
    </source>
</evidence>
<dbReference type="HAMAP" id="MF_00024">
    <property type="entry name" value="CobD_CbiB"/>
    <property type="match status" value="1"/>
</dbReference>
<evidence type="ECO:0000313" key="10">
    <source>
        <dbReference type="EMBL" id="MBS8263878.1"/>
    </source>
</evidence>
<dbReference type="AlphaFoldDB" id="A0A944CIX8"/>
<protein>
    <recommendedName>
        <fullName evidence="9">Cobalamin biosynthesis protein CobD</fullName>
    </recommendedName>
</protein>